<comment type="caution">
    <text evidence="4">The sequence shown here is derived from an EMBL/GenBank/DDBJ whole genome shotgun (WGS) entry which is preliminary data.</text>
</comment>
<dbReference type="InterPro" id="IPR050300">
    <property type="entry name" value="GDXG_lipolytic_enzyme"/>
</dbReference>
<dbReference type="Pfam" id="PF07859">
    <property type="entry name" value="Abhydrolase_3"/>
    <property type="match status" value="1"/>
</dbReference>
<keyword evidence="1" id="KW-0378">Hydrolase</keyword>
<feature type="domain" description="Alpha/beta hydrolase fold-3" evidence="3">
    <location>
        <begin position="97"/>
        <end position="308"/>
    </location>
</feature>
<dbReference type="Gene3D" id="3.40.50.1820">
    <property type="entry name" value="alpha/beta hydrolase"/>
    <property type="match status" value="1"/>
</dbReference>
<accession>A0ABT9NP34</accession>
<evidence type="ECO:0000256" key="1">
    <source>
        <dbReference type="ARBA" id="ARBA00022801"/>
    </source>
</evidence>
<dbReference type="SUPFAM" id="SSF53474">
    <property type="entry name" value="alpha/beta-Hydrolases"/>
    <property type="match status" value="1"/>
</dbReference>
<protein>
    <submittedName>
        <fullName evidence="4">Acetyl esterase/lipase</fullName>
    </submittedName>
</protein>
<proteinExistence type="predicted"/>
<dbReference type="Proteomes" id="UP001240447">
    <property type="component" value="Unassembled WGS sequence"/>
</dbReference>
<organism evidence="4 5">
    <name type="scientific">Nocardioides massiliensis</name>
    <dbReference type="NCBI Taxonomy" id="1325935"/>
    <lineage>
        <taxon>Bacteria</taxon>
        <taxon>Bacillati</taxon>
        <taxon>Actinomycetota</taxon>
        <taxon>Actinomycetes</taxon>
        <taxon>Propionibacteriales</taxon>
        <taxon>Nocardioidaceae</taxon>
        <taxon>Nocardioides</taxon>
    </lineage>
</organism>
<dbReference type="PANTHER" id="PTHR48081">
    <property type="entry name" value="AB HYDROLASE SUPERFAMILY PROTEIN C4A8.06C"/>
    <property type="match status" value="1"/>
</dbReference>
<dbReference type="InterPro" id="IPR013094">
    <property type="entry name" value="AB_hydrolase_3"/>
</dbReference>
<name>A0ABT9NP34_9ACTN</name>
<dbReference type="RefSeq" id="WP_181642015.1">
    <property type="nucleotide sequence ID" value="NZ_CCXJ01000349.1"/>
</dbReference>
<keyword evidence="5" id="KW-1185">Reference proteome</keyword>
<dbReference type="EMBL" id="JAUSQM010000001">
    <property type="protein sequence ID" value="MDP9822162.1"/>
    <property type="molecule type" value="Genomic_DNA"/>
</dbReference>
<evidence type="ECO:0000313" key="5">
    <source>
        <dbReference type="Proteomes" id="UP001240447"/>
    </source>
</evidence>
<evidence type="ECO:0000259" key="3">
    <source>
        <dbReference type="Pfam" id="PF07859"/>
    </source>
</evidence>
<gene>
    <name evidence="4" type="ORF">J2S59_001971</name>
</gene>
<evidence type="ECO:0000313" key="4">
    <source>
        <dbReference type="EMBL" id="MDP9822162.1"/>
    </source>
</evidence>
<dbReference type="InterPro" id="IPR029058">
    <property type="entry name" value="AB_hydrolase_fold"/>
</dbReference>
<dbReference type="PANTHER" id="PTHR48081:SF8">
    <property type="entry name" value="ALPHA_BETA HYDROLASE FOLD-3 DOMAIN-CONTAINING PROTEIN-RELATED"/>
    <property type="match status" value="1"/>
</dbReference>
<evidence type="ECO:0000256" key="2">
    <source>
        <dbReference type="SAM" id="MobiDB-lite"/>
    </source>
</evidence>
<reference evidence="4 5" key="1">
    <citation type="submission" date="2023-07" db="EMBL/GenBank/DDBJ databases">
        <title>Sequencing the genomes of 1000 actinobacteria strains.</title>
        <authorList>
            <person name="Klenk H.-P."/>
        </authorList>
    </citation>
    <scope>NUCLEOTIDE SEQUENCE [LARGE SCALE GENOMIC DNA]</scope>
    <source>
        <strain evidence="4 5">GD13</strain>
    </source>
</reference>
<sequence length="410" mass="44823">MASSADPSYPDPVRWAVDDRSPTLYTRVYRALMWARRDKLAFEGADHTLRVAREQQAKGDAPPTRWTRWVRRVEERRTDDLRVWTVAPRRSTPVARVVYLHGGGYVHPLTADYWRLVRALTSARAPAPAEVVVPAYPLAPDATIDDVLPQLVRLYAEVAGADPRVPLLLMGDSAGGALVLVVAAALRDAAEDGDATTVPRAPVGLVLLSPWLDGTLDEDEVADLEASDPMLAESGLRAAASWWAGERGPADPLVSPVNGRVLDLPPTDVFTGAHDILRPAIDRLADVARRDGLALHVHEVPAMFHVWMTRAMPEARRTRNELAALVASRCAPETRPKHPRNPGGAQWDPLGSAQRGVGGVGRRGRGGARCCGGCGRRWRTARARWRGWRRAVGTTGPTSWRCRSSPGWRA</sequence>
<feature type="region of interest" description="Disordered" evidence="2">
    <location>
        <begin position="330"/>
        <end position="362"/>
    </location>
</feature>